<keyword evidence="2" id="KW-1185">Reference proteome</keyword>
<gene>
    <name evidence="1" type="ORF">SAMN05660649_00533</name>
</gene>
<dbReference type="STRING" id="341036.SAMN05660649_00533"/>
<accession>A0A1I2NRP5</accession>
<dbReference type="Proteomes" id="UP000199337">
    <property type="component" value="Unassembled WGS sequence"/>
</dbReference>
<reference evidence="2" key="1">
    <citation type="submission" date="2016-10" db="EMBL/GenBank/DDBJ databases">
        <authorList>
            <person name="Varghese N."/>
            <person name="Submissions S."/>
        </authorList>
    </citation>
    <scope>NUCLEOTIDE SEQUENCE [LARGE SCALE GENOMIC DNA]</scope>
    <source>
        <strain evidence="2">DSM 17038</strain>
    </source>
</reference>
<dbReference type="EMBL" id="FOOX01000002">
    <property type="protein sequence ID" value="SFG06398.1"/>
    <property type="molecule type" value="Genomic_DNA"/>
</dbReference>
<sequence>MAEEWRGKHLWIWQLEKSGDPGEIVKKSISLGLAGLIVKAWDGGNYWSQIEKIAGLAREAGLVVGAWGYSYGTNIKGELNAAKRAAAAGADWLVVDAEVEYENKSGVEKAKQLGDAFRNSFSELTIGYTTFAIAQYHPGFPYKEFTKWCNVVLPQVYWGEFKMAVNTALAKTLPGLISYGLPIAPIGQTFSSVLPEEIILFGRLAKKEGLSGISFWDWQSATPGQLNAVGSVDYPKEGKPVVSDYAKESWEKAVAKGILDGTNPQGVITREMGAVILDRLGLLDYSTVPQEMVDELKKQKLITNDHPTRARITWGEFSTVILRLLNKTK</sequence>
<proteinExistence type="predicted"/>
<protein>
    <submittedName>
        <fullName evidence="1">Uncharacterized protein</fullName>
    </submittedName>
</protein>
<dbReference type="AlphaFoldDB" id="A0A1I2NRP5"/>
<dbReference type="RefSeq" id="WP_092468475.1">
    <property type="nucleotide sequence ID" value="NZ_FOOX01000002.1"/>
</dbReference>
<evidence type="ECO:0000313" key="2">
    <source>
        <dbReference type="Proteomes" id="UP000199337"/>
    </source>
</evidence>
<organism evidence="1 2">
    <name type="scientific">Desulfotruncus arcticus DSM 17038</name>
    <dbReference type="NCBI Taxonomy" id="1121424"/>
    <lineage>
        <taxon>Bacteria</taxon>
        <taxon>Bacillati</taxon>
        <taxon>Bacillota</taxon>
        <taxon>Clostridia</taxon>
        <taxon>Eubacteriales</taxon>
        <taxon>Desulfallaceae</taxon>
        <taxon>Desulfotruncus</taxon>
    </lineage>
</organism>
<name>A0A1I2NRP5_9FIRM</name>
<evidence type="ECO:0000313" key="1">
    <source>
        <dbReference type="EMBL" id="SFG06398.1"/>
    </source>
</evidence>
<dbReference type="OrthoDB" id="1877836at2"/>